<gene>
    <name evidence="1" type="ORF">LSINAPIS_LOCUS527</name>
</gene>
<accession>A0A5E4PNP2</accession>
<protein>
    <submittedName>
        <fullName evidence="1">Uncharacterized protein</fullName>
    </submittedName>
</protein>
<reference evidence="1 2" key="1">
    <citation type="submission" date="2017-07" db="EMBL/GenBank/DDBJ databases">
        <authorList>
            <person name="Talla V."/>
            <person name="Backstrom N."/>
        </authorList>
    </citation>
    <scope>NUCLEOTIDE SEQUENCE [LARGE SCALE GENOMIC DNA]</scope>
</reference>
<dbReference type="AlphaFoldDB" id="A0A5E4PNP2"/>
<evidence type="ECO:0000313" key="1">
    <source>
        <dbReference type="EMBL" id="VVC86765.1"/>
    </source>
</evidence>
<sequence>METKIHRIRYYNPEPKGINCISYEKKSKLLALSRCIYRNMGSNTCALSYQIYTWIGKLVRGGPWLGK</sequence>
<keyword evidence="2" id="KW-1185">Reference proteome</keyword>
<dbReference type="Proteomes" id="UP000324832">
    <property type="component" value="Unassembled WGS sequence"/>
</dbReference>
<organism evidence="1 2">
    <name type="scientific">Leptidea sinapis</name>
    <dbReference type="NCBI Taxonomy" id="189913"/>
    <lineage>
        <taxon>Eukaryota</taxon>
        <taxon>Metazoa</taxon>
        <taxon>Ecdysozoa</taxon>
        <taxon>Arthropoda</taxon>
        <taxon>Hexapoda</taxon>
        <taxon>Insecta</taxon>
        <taxon>Pterygota</taxon>
        <taxon>Neoptera</taxon>
        <taxon>Endopterygota</taxon>
        <taxon>Lepidoptera</taxon>
        <taxon>Glossata</taxon>
        <taxon>Ditrysia</taxon>
        <taxon>Papilionoidea</taxon>
        <taxon>Pieridae</taxon>
        <taxon>Dismorphiinae</taxon>
        <taxon>Leptidea</taxon>
    </lineage>
</organism>
<name>A0A5E4PNP2_9NEOP</name>
<evidence type="ECO:0000313" key="2">
    <source>
        <dbReference type="Proteomes" id="UP000324832"/>
    </source>
</evidence>
<proteinExistence type="predicted"/>
<dbReference type="EMBL" id="FZQP02000016">
    <property type="protein sequence ID" value="VVC86765.1"/>
    <property type="molecule type" value="Genomic_DNA"/>
</dbReference>